<keyword evidence="11" id="KW-1185">Reference proteome</keyword>
<keyword evidence="5" id="KW-0325">Glycoprotein</keyword>
<dbReference type="FunFam" id="3.10.200.10:FF:000003">
    <property type="entry name" value="Carbonic anhydrase 12"/>
    <property type="match status" value="1"/>
</dbReference>
<dbReference type="PANTHER" id="PTHR18952:SF19">
    <property type="entry name" value="CARBONIC ANHYDRASE 12"/>
    <property type="match status" value="1"/>
</dbReference>
<keyword evidence="3 7" id="KW-0479">Metal-binding</keyword>
<keyword evidence="6 7" id="KW-0456">Lyase</keyword>
<evidence type="ECO:0000256" key="6">
    <source>
        <dbReference type="ARBA" id="ARBA00023239"/>
    </source>
</evidence>
<evidence type="ECO:0000313" key="11">
    <source>
        <dbReference type="Proteomes" id="UP000265120"/>
    </source>
</evidence>
<evidence type="ECO:0000259" key="9">
    <source>
        <dbReference type="PROSITE" id="PS51144"/>
    </source>
</evidence>
<dbReference type="PROSITE" id="PS51144">
    <property type="entry name" value="ALPHA_CA_2"/>
    <property type="match status" value="1"/>
</dbReference>
<evidence type="ECO:0000256" key="1">
    <source>
        <dbReference type="ARBA" id="ARBA00010718"/>
    </source>
</evidence>
<dbReference type="RefSeq" id="XP_016888567.1">
    <property type="nucleotide sequence ID" value="XM_017033078.2"/>
</dbReference>
<proteinExistence type="inferred from homology"/>
<reference evidence="10 11" key="1">
    <citation type="journal article" date="2014" name="Nat. Genet.">
        <title>Whole-genome sequence of a flatfish provides insights into ZW sex chromosome evolution and adaptation to a benthic lifestyle.</title>
        <authorList>
            <person name="Chen S."/>
            <person name="Zhang G."/>
            <person name="Shao C."/>
            <person name="Huang Q."/>
            <person name="Liu G."/>
            <person name="Zhang P."/>
            <person name="Song W."/>
            <person name="An N."/>
            <person name="Chalopin D."/>
            <person name="Volff J.N."/>
            <person name="Hong Y."/>
            <person name="Li Q."/>
            <person name="Sha Z."/>
            <person name="Zhou H."/>
            <person name="Xie M."/>
            <person name="Yu Q."/>
            <person name="Liu Y."/>
            <person name="Xiang H."/>
            <person name="Wang N."/>
            <person name="Wu K."/>
            <person name="Yang C."/>
            <person name="Zhou Q."/>
            <person name="Liao X."/>
            <person name="Yang L."/>
            <person name="Hu Q."/>
            <person name="Zhang J."/>
            <person name="Meng L."/>
            <person name="Jin L."/>
            <person name="Tian Y."/>
            <person name="Lian J."/>
            <person name="Yang J."/>
            <person name="Miao G."/>
            <person name="Liu S."/>
            <person name="Liang Z."/>
            <person name="Yan F."/>
            <person name="Li Y."/>
            <person name="Sun B."/>
            <person name="Zhang H."/>
            <person name="Zhang J."/>
            <person name="Zhu Y."/>
            <person name="Du M."/>
            <person name="Zhao Y."/>
            <person name="Schartl M."/>
            <person name="Tang Q."/>
            <person name="Wang J."/>
        </authorList>
    </citation>
    <scope>NUCLEOTIDE SEQUENCE</scope>
</reference>
<dbReference type="OMA" id="QSHTENQ"/>
<feature type="region of interest" description="Disordered" evidence="8">
    <location>
        <begin position="475"/>
        <end position="501"/>
    </location>
</feature>
<comment type="cofactor">
    <cofactor evidence="7">
        <name>Zn(2+)</name>
        <dbReference type="ChEBI" id="CHEBI:29105"/>
    </cofactor>
</comment>
<dbReference type="STRING" id="244447.ENSCSEP00000003582"/>
<dbReference type="InterPro" id="IPR023561">
    <property type="entry name" value="Carbonic_anhydrase_a-class"/>
</dbReference>
<feature type="region of interest" description="Disordered" evidence="8">
    <location>
        <begin position="323"/>
        <end position="356"/>
    </location>
</feature>
<reference evidence="10" key="3">
    <citation type="submission" date="2025-09" db="UniProtKB">
        <authorList>
            <consortium name="Ensembl"/>
        </authorList>
    </citation>
    <scope>IDENTIFICATION</scope>
</reference>
<feature type="domain" description="Alpha-carbonic anhydrase" evidence="9">
    <location>
        <begin position="23"/>
        <end position="282"/>
    </location>
</feature>
<dbReference type="CTD" id="771"/>
<dbReference type="GO" id="GO:0004089">
    <property type="term" value="F:carbonate dehydratase activity"/>
    <property type="evidence" value="ECO:0007669"/>
    <property type="project" value="UniProtKB-UniRule"/>
</dbReference>
<protein>
    <recommendedName>
        <fullName evidence="2 7">Carbonic anhydrase</fullName>
        <ecNumber evidence="2 7">4.2.1.1</ecNumber>
    </recommendedName>
</protein>
<dbReference type="Ensembl" id="ENSCSET00000003627.1">
    <property type="protein sequence ID" value="ENSCSEP00000003582.1"/>
    <property type="gene ID" value="ENSCSEG00000002347.1"/>
</dbReference>
<comment type="similarity">
    <text evidence="1 7">Belongs to the alpha-carbonic anhydrase family.</text>
</comment>
<feature type="signal peptide" evidence="7">
    <location>
        <begin position="1"/>
        <end position="22"/>
    </location>
</feature>
<comment type="catalytic activity">
    <reaction evidence="7">
        <text>hydrogencarbonate + H(+) = CO2 + H2O</text>
        <dbReference type="Rhea" id="RHEA:10748"/>
        <dbReference type="ChEBI" id="CHEBI:15377"/>
        <dbReference type="ChEBI" id="CHEBI:15378"/>
        <dbReference type="ChEBI" id="CHEBI:16526"/>
        <dbReference type="ChEBI" id="CHEBI:17544"/>
        <dbReference type="EC" id="4.2.1.1"/>
    </reaction>
</comment>
<dbReference type="SUPFAM" id="SSF51069">
    <property type="entry name" value="Carbonic anhydrase"/>
    <property type="match status" value="1"/>
</dbReference>
<dbReference type="OrthoDB" id="429145at2759"/>
<dbReference type="EC" id="4.2.1.1" evidence="2 7"/>
<dbReference type="InterPro" id="IPR036398">
    <property type="entry name" value="CA_dom_sf"/>
</dbReference>
<sequence length="501" mass="56439">MKMLPLSVISFLLLQLSAVLHGAKWTYNGLNGEHHWSRNYPYCGGAFQSPIDIKSELLMFDPTLRPIEVQNYILSHSELLTLGNNGHSVQISLPSKMHISSLPHRYTAAQLHFHWGSSSRPAGSEHTVNGKQYATEMHVVHFNSDKYPNISMAVDKSDGLAVLGVLIEIGEFNPAFEEFLRFINGIKYRDQKLQVPGFNVRALLPAHLDEYYRYDGSLTTPPCYPSVLWTIFRNPVTISRKQFLAMATTLYSSHAQDSAPEPLNGNYRKPQLPDSRIVLTSFKGGRGMQGTPTVSSPLTRKRILQQLLVGDLADLADEGLHQLLPSGPEKHHTGTKKSHKYQQGETLPKSKHQMMKQSLKKKSQTNHYVGNQGLAEDALCYVSLEQRIVRQLKQSHTETQLVHTLRDSVFPQLNLKSYLDCKSDLALSTIRSILNARPTDEAFELDRSLTKALMNQKKTHTVIKENVPLTKYGSLSPASVPRKPHSKASPHPWLLPMEWED</sequence>
<dbReference type="InParanoid" id="A0A3P8UMH6"/>
<evidence type="ECO:0000256" key="3">
    <source>
        <dbReference type="ARBA" id="ARBA00022723"/>
    </source>
</evidence>
<dbReference type="KEGG" id="csem:103379978"/>
<evidence type="ECO:0000256" key="8">
    <source>
        <dbReference type="SAM" id="MobiDB-lite"/>
    </source>
</evidence>
<dbReference type="Gene3D" id="3.10.200.10">
    <property type="entry name" value="Alpha carbonic anhydrase"/>
    <property type="match status" value="1"/>
</dbReference>
<feature type="chain" id="PRO_5025086079" description="Carbonic anhydrase" evidence="7">
    <location>
        <begin position="23"/>
        <end position="501"/>
    </location>
</feature>
<dbReference type="Pfam" id="PF00194">
    <property type="entry name" value="Carb_anhydrase"/>
    <property type="match status" value="1"/>
</dbReference>
<dbReference type="PROSITE" id="PS00162">
    <property type="entry name" value="ALPHA_CA_1"/>
    <property type="match status" value="1"/>
</dbReference>
<dbReference type="GeneID" id="103379978"/>
<dbReference type="SMART" id="SM01057">
    <property type="entry name" value="Carb_anhydrase"/>
    <property type="match status" value="1"/>
</dbReference>
<dbReference type="InterPro" id="IPR018338">
    <property type="entry name" value="Carbonic_anhydrase_a-class_CS"/>
</dbReference>
<evidence type="ECO:0000256" key="2">
    <source>
        <dbReference type="ARBA" id="ARBA00012925"/>
    </source>
</evidence>
<accession>A0A3P8UMH6</accession>
<keyword evidence="7" id="KW-0732">Signal</keyword>
<keyword evidence="4 7" id="KW-0862">Zinc</keyword>
<evidence type="ECO:0000256" key="4">
    <source>
        <dbReference type="ARBA" id="ARBA00022833"/>
    </source>
</evidence>
<name>A0A3P8UMH6_CYNSE</name>
<evidence type="ECO:0000313" key="10">
    <source>
        <dbReference type="Ensembl" id="ENSCSEP00000003582.1"/>
    </source>
</evidence>
<dbReference type="GO" id="GO:0005886">
    <property type="term" value="C:plasma membrane"/>
    <property type="evidence" value="ECO:0007669"/>
    <property type="project" value="TreeGrafter"/>
</dbReference>
<dbReference type="GO" id="GO:0008270">
    <property type="term" value="F:zinc ion binding"/>
    <property type="evidence" value="ECO:0007669"/>
    <property type="project" value="UniProtKB-UniRule"/>
</dbReference>
<comment type="function">
    <text evidence="7">Reversible hydration of carbon dioxide.</text>
</comment>
<evidence type="ECO:0000256" key="5">
    <source>
        <dbReference type="ARBA" id="ARBA00023180"/>
    </source>
</evidence>
<evidence type="ECO:0000256" key="7">
    <source>
        <dbReference type="RuleBase" id="RU367011"/>
    </source>
</evidence>
<organism evidence="10 11">
    <name type="scientific">Cynoglossus semilaevis</name>
    <name type="common">Tongue sole</name>
    <dbReference type="NCBI Taxonomy" id="244447"/>
    <lineage>
        <taxon>Eukaryota</taxon>
        <taxon>Metazoa</taxon>
        <taxon>Chordata</taxon>
        <taxon>Craniata</taxon>
        <taxon>Vertebrata</taxon>
        <taxon>Euteleostomi</taxon>
        <taxon>Actinopterygii</taxon>
        <taxon>Neopterygii</taxon>
        <taxon>Teleostei</taxon>
        <taxon>Neoteleostei</taxon>
        <taxon>Acanthomorphata</taxon>
        <taxon>Carangaria</taxon>
        <taxon>Pleuronectiformes</taxon>
        <taxon>Pleuronectoidei</taxon>
        <taxon>Cynoglossidae</taxon>
        <taxon>Cynoglossinae</taxon>
        <taxon>Cynoglossus</taxon>
    </lineage>
</organism>
<dbReference type="Proteomes" id="UP000265120">
    <property type="component" value="Chromosome 6"/>
</dbReference>
<dbReference type="InterPro" id="IPR001148">
    <property type="entry name" value="CA_dom"/>
</dbReference>
<dbReference type="GeneTree" id="ENSGT00940000159282"/>
<reference evidence="10" key="2">
    <citation type="submission" date="2025-08" db="UniProtKB">
        <authorList>
            <consortium name="Ensembl"/>
        </authorList>
    </citation>
    <scope>IDENTIFICATION</scope>
</reference>
<dbReference type="AlphaFoldDB" id="A0A3P8UMH6"/>
<dbReference type="PANTHER" id="PTHR18952">
    <property type="entry name" value="CARBONIC ANHYDRASE"/>
    <property type="match status" value="1"/>
</dbReference>